<dbReference type="CDD" id="cd06575">
    <property type="entry name" value="PASTA_Pbp2x-like_2"/>
    <property type="match status" value="1"/>
</dbReference>
<evidence type="ECO:0000256" key="6">
    <source>
        <dbReference type="ARBA" id="ARBA00034000"/>
    </source>
</evidence>
<dbReference type="InterPro" id="IPR001460">
    <property type="entry name" value="PCN-bd_Tpept"/>
</dbReference>
<gene>
    <name evidence="8" type="primary">pbpB</name>
    <name evidence="8" type="ORF">BBEV_1918</name>
</gene>
<evidence type="ECO:0000256" key="4">
    <source>
        <dbReference type="ARBA" id="ARBA00012448"/>
    </source>
</evidence>
<dbReference type="SUPFAM" id="SSF56519">
    <property type="entry name" value="Penicillin binding protein dimerisation domain"/>
    <property type="match status" value="1"/>
</dbReference>
<dbReference type="PROSITE" id="PS51178">
    <property type="entry name" value="PASTA"/>
    <property type="match status" value="2"/>
</dbReference>
<dbReference type="InterPro" id="IPR005543">
    <property type="entry name" value="PASTA_dom"/>
</dbReference>
<evidence type="ECO:0000256" key="2">
    <source>
        <dbReference type="ARBA" id="ARBA00004752"/>
    </source>
</evidence>
<feature type="domain" description="PASTA" evidence="7">
    <location>
        <begin position="587"/>
        <end position="646"/>
    </location>
</feature>
<dbReference type="EMBL" id="CP012502">
    <property type="protein sequence ID" value="AOM83279.1"/>
    <property type="molecule type" value="Genomic_DNA"/>
</dbReference>
<dbReference type="KEGG" id="bbev:BBEV_1918"/>
<comment type="pathway">
    <text evidence="2">Cell wall biogenesis; peptidoglycan biosynthesis.</text>
</comment>
<reference evidence="8 9" key="1">
    <citation type="submission" date="2015-08" db="EMBL/GenBank/DDBJ databases">
        <title>The complete genome sequence of Bacillus beveridgei MLTeJB.</title>
        <authorList>
            <person name="Hanson T.E."/>
            <person name="Mesa C."/>
            <person name="Basesman S.M."/>
            <person name="Oremland R.S."/>
        </authorList>
    </citation>
    <scope>NUCLEOTIDE SEQUENCE [LARGE SCALE GENOMIC DNA]</scope>
    <source>
        <strain evidence="8 9">MLTeJB</strain>
    </source>
</reference>
<protein>
    <recommendedName>
        <fullName evidence="4">serine-type D-Ala-D-Ala carboxypeptidase</fullName>
        <ecNumber evidence="4">3.4.16.4</ecNumber>
    </recommendedName>
</protein>
<dbReference type="SMART" id="SM00740">
    <property type="entry name" value="PASTA"/>
    <property type="match status" value="2"/>
</dbReference>
<feature type="domain" description="PASTA" evidence="7">
    <location>
        <begin position="647"/>
        <end position="704"/>
    </location>
</feature>
<dbReference type="Pfam" id="PF03793">
    <property type="entry name" value="PASTA"/>
    <property type="match status" value="1"/>
</dbReference>
<evidence type="ECO:0000256" key="1">
    <source>
        <dbReference type="ARBA" id="ARBA00004370"/>
    </source>
</evidence>
<evidence type="ECO:0000256" key="3">
    <source>
        <dbReference type="ARBA" id="ARBA00007171"/>
    </source>
</evidence>
<dbReference type="Gene3D" id="3.90.1310.10">
    <property type="entry name" value="Penicillin-binding protein 2a (Domain 2)"/>
    <property type="match status" value="1"/>
</dbReference>
<dbReference type="SUPFAM" id="SSF56601">
    <property type="entry name" value="beta-lactamase/transpeptidase-like"/>
    <property type="match status" value="1"/>
</dbReference>
<dbReference type="GO" id="GO:0071555">
    <property type="term" value="P:cell wall organization"/>
    <property type="evidence" value="ECO:0007669"/>
    <property type="project" value="TreeGrafter"/>
</dbReference>
<dbReference type="Gene3D" id="3.40.710.10">
    <property type="entry name" value="DD-peptidase/beta-lactamase superfamily"/>
    <property type="match status" value="1"/>
</dbReference>
<accession>A0A1D7QWD0</accession>
<dbReference type="Pfam" id="PF00905">
    <property type="entry name" value="Transpeptidase"/>
    <property type="match status" value="1"/>
</dbReference>
<proteinExistence type="inferred from homology"/>
<dbReference type="CDD" id="cd06576">
    <property type="entry name" value="PASTA_Pbp2x-like_1"/>
    <property type="match status" value="1"/>
</dbReference>
<dbReference type="Gene3D" id="3.30.70.2110">
    <property type="match status" value="1"/>
</dbReference>
<dbReference type="GO" id="GO:0005886">
    <property type="term" value="C:plasma membrane"/>
    <property type="evidence" value="ECO:0007669"/>
    <property type="project" value="TreeGrafter"/>
</dbReference>
<organism evidence="8 9">
    <name type="scientific">Salisediminibacterium beveridgei</name>
    <dbReference type="NCBI Taxonomy" id="632773"/>
    <lineage>
        <taxon>Bacteria</taxon>
        <taxon>Bacillati</taxon>
        <taxon>Bacillota</taxon>
        <taxon>Bacilli</taxon>
        <taxon>Bacillales</taxon>
        <taxon>Bacillaceae</taxon>
        <taxon>Salisediminibacterium</taxon>
    </lineage>
</organism>
<dbReference type="GO" id="GO:0008658">
    <property type="term" value="F:penicillin binding"/>
    <property type="evidence" value="ECO:0007669"/>
    <property type="project" value="InterPro"/>
</dbReference>
<keyword evidence="9" id="KW-1185">Reference proteome</keyword>
<dbReference type="PATRIC" id="fig|632773.3.peg.2007"/>
<dbReference type="UniPathway" id="UPA00219"/>
<dbReference type="InterPro" id="IPR012338">
    <property type="entry name" value="Beta-lactam/transpept-like"/>
</dbReference>
<dbReference type="Proteomes" id="UP000094463">
    <property type="component" value="Chromosome"/>
</dbReference>
<dbReference type="GO" id="GO:0009002">
    <property type="term" value="F:serine-type D-Ala-D-Ala carboxypeptidase activity"/>
    <property type="evidence" value="ECO:0007669"/>
    <property type="project" value="UniProtKB-EC"/>
</dbReference>
<dbReference type="PANTHER" id="PTHR30627">
    <property type="entry name" value="PEPTIDOGLYCAN D,D-TRANSPEPTIDASE"/>
    <property type="match status" value="1"/>
</dbReference>
<dbReference type="AlphaFoldDB" id="A0A1D7QWD0"/>
<dbReference type="OrthoDB" id="9804124at2"/>
<dbReference type="InterPro" id="IPR005311">
    <property type="entry name" value="PBP_dimer"/>
</dbReference>
<dbReference type="InterPro" id="IPR036138">
    <property type="entry name" value="PBP_dimer_sf"/>
</dbReference>
<dbReference type="SUPFAM" id="SSF54184">
    <property type="entry name" value="Penicillin-binding protein 2x (pbp-2x), c-terminal domain"/>
    <property type="match status" value="2"/>
</dbReference>
<keyword evidence="5" id="KW-0472">Membrane</keyword>
<evidence type="ECO:0000259" key="7">
    <source>
        <dbReference type="PROSITE" id="PS51178"/>
    </source>
</evidence>
<comment type="subcellular location">
    <subcellularLocation>
        <location evidence="1">Membrane</location>
    </subcellularLocation>
</comment>
<dbReference type="InterPro" id="IPR050515">
    <property type="entry name" value="Beta-lactam/transpept"/>
</dbReference>
<dbReference type="GO" id="GO:0009252">
    <property type="term" value="P:peptidoglycan biosynthetic process"/>
    <property type="evidence" value="ECO:0007669"/>
    <property type="project" value="UniProtKB-UniPathway"/>
</dbReference>
<dbReference type="RefSeq" id="WP_069365277.1">
    <property type="nucleotide sequence ID" value="NZ_CP012502.1"/>
</dbReference>
<evidence type="ECO:0000313" key="8">
    <source>
        <dbReference type="EMBL" id="AOM83279.1"/>
    </source>
</evidence>
<dbReference type="EC" id="3.4.16.4" evidence="4"/>
<evidence type="ECO:0000256" key="5">
    <source>
        <dbReference type="ARBA" id="ARBA00023136"/>
    </source>
</evidence>
<sequence>MNAKRRKSMVYRGAFLFAVMLVLIAVLFSRFVYIQAAKEVQGEDLRTMIESRWTDSRTLHGKRGSILDRNGEIIAEEISSYTIVAILDDRYDRYVDDPLETASELANVLDMDKGLLTDYLSRDAAQVELGPSAKNLSYETMKKVENLDLDGIVFREDPRRYYPRQTFASHVIGYTERDMSVARMGLENTLNEYLEGEAGSITYQRDGRRRPLLNADEQIEEPVDGADVILTIDSKIQTAMEQTMNQVEEDYDPERMIAIAAHAKTGEILAMSNRPGFNPNHYEQIENYTNYAVASRFEPGSTMKMFTLAAAIEEDVYRGNDTYQSGSYQVTDRTVHDHNQGRGWGEITFDEGLRRSSNVAFSKLALEHLGEERLYDYIQSFGFREPTGIDLPNETTGMIADTYTIDTATTSFGQGSAVSPIQQVQAATAIANQGQMMKPYVVDQIIGGTKGDPVLEQKPEVAGNPVSAVTANRVLALLETAVSHETGTGRPYAIDGFKVAGKTGTAQIPNEDSPGYQSGHGNYIYSFLGMAPAQDPEVIVYVAVEKPDIEPHVQGNEPVSKVFRQVMEQSLQYLNITPTEDDEGLPFAEEVTMPDHVGDAAEDTFNSLMETGFKVKKIGEGNQVAAQSPPPGTEAVNGETVLLVTNGEVSMPDLTGWSLRSVYMLSELLDIEVDADGTGFVLHQVPEPGADTASMNRLSIQLSGSEMDEDVWLDQQEESLEEEDADFFMD</sequence>
<name>A0A1D7QWD0_9BACI</name>
<dbReference type="Pfam" id="PF03717">
    <property type="entry name" value="PBP_dimer"/>
    <property type="match status" value="1"/>
</dbReference>
<dbReference type="Gene3D" id="3.30.10.20">
    <property type="match status" value="1"/>
</dbReference>
<dbReference type="STRING" id="632773.BBEV_1918"/>
<dbReference type="PANTHER" id="PTHR30627:SF26">
    <property type="entry name" value="PENICILLIN-BINDING PROTEIN 2B"/>
    <property type="match status" value="1"/>
</dbReference>
<comment type="catalytic activity">
    <reaction evidence="6">
        <text>Preferential cleavage: (Ac)2-L-Lys-D-Ala-|-D-Ala. Also transpeptidation of peptidyl-alanyl moieties that are N-acyl substituents of D-alanine.</text>
        <dbReference type="EC" id="3.4.16.4"/>
    </reaction>
</comment>
<evidence type="ECO:0000313" key="9">
    <source>
        <dbReference type="Proteomes" id="UP000094463"/>
    </source>
</evidence>
<comment type="similarity">
    <text evidence="3">Belongs to the transpeptidase family.</text>
</comment>